<comment type="caution">
    <text evidence="2">The sequence shown here is derived from an EMBL/GenBank/DDBJ whole genome shotgun (WGS) entry which is preliminary data.</text>
</comment>
<dbReference type="EMBL" id="JAEVHI010000005">
    <property type="protein sequence ID" value="KAG5291338.1"/>
    <property type="molecule type" value="Genomic_DNA"/>
</dbReference>
<organism evidence="2 3">
    <name type="scientific">Ajellomyces capsulatus</name>
    <name type="common">Darling's disease fungus</name>
    <name type="synonym">Histoplasma capsulatum</name>
    <dbReference type="NCBI Taxonomy" id="5037"/>
    <lineage>
        <taxon>Eukaryota</taxon>
        <taxon>Fungi</taxon>
        <taxon>Dikarya</taxon>
        <taxon>Ascomycota</taxon>
        <taxon>Pezizomycotina</taxon>
        <taxon>Eurotiomycetes</taxon>
        <taxon>Eurotiomycetidae</taxon>
        <taxon>Onygenales</taxon>
        <taxon>Ajellomycetaceae</taxon>
        <taxon>Histoplasma</taxon>
    </lineage>
</organism>
<keyword evidence="1" id="KW-0812">Transmembrane</keyword>
<evidence type="ECO:0000313" key="2">
    <source>
        <dbReference type="EMBL" id="KAG5291338.1"/>
    </source>
</evidence>
<keyword evidence="1" id="KW-1133">Transmembrane helix</keyword>
<gene>
    <name evidence="2" type="ORF">I7I52_08635</name>
</gene>
<evidence type="ECO:0000313" key="3">
    <source>
        <dbReference type="Proteomes" id="UP000670092"/>
    </source>
</evidence>
<dbReference type="VEuPathDB" id="FungiDB:I7I52_08635"/>
<accession>A0A8H7YJX4</accession>
<reference evidence="2 3" key="1">
    <citation type="submission" date="2021-01" db="EMBL/GenBank/DDBJ databases">
        <title>Chromosome-level genome assembly of a human fungal pathogen reveals clustering of transcriptionally co-regulated genes.</title>
        <authorList>
            <person name="Voorhies M."/>
            <person name="Cohen S."/>
            <person name="Shea T.P."/>
            <person name="Petrus S."/>
            <person name="Munoz J.F."/>
            <person name="Poplawski S."/>
            <person name="Goldman W.E."/>
            <person name="Michael T."/>
            <person name="Cuomo C.A."/>
            <person name="Sil A."/>
            <person name="Beyhan S."/>
        </authorList>
    </citation>
    <scope>NUCLEOTIDE SEQUENCE [LARGE SCALE GENOMIC DNA]</scope>
    <source>
        <strain evidence="2 3">G184AR</strain>
    </source>
</reference>
<sequence>MSLCGYTTQEIRLREPLIIPLFFFFSFFAFLILSLLHCAEEGIHQSTPLWPSRARLQSFRFHGFIIFPS</sequence>
<feature type="transmembrane region" description="Helical" evidence="1">
    <location>
        <begin position="17"/>
        <end position="36"/>
    </location>
</feature>
<dbReference type="AlphaFoldDB" id="A0A8H7YJX4"/>
<dbReference type="Proteomes" id="UP000670092">
    <property type="component" value="Unassembled WGS sequence"/>
</dbReference>
<keyword evidence="1" id="KW-0472">Membrane</keyword>
<name>A0A8H7YJX4_AJECA</name>
<proteinExistence type="predicted"/>
<protein>
    <submittedName>
        <fullName evidence="2">Uncharacterized protein</fullName>
    </submittedName>
</protein>
<evidence type="ECO:0000256" key="1">
    <source>
        <dbReference type="SAM" id="Phobius"/>
    </source>
</evidence>